<dbReference type="Pfam" id="PF00190">
    <property type="entry name" value="Cupin_1"/>
    <property type="match status" value="1"/>
</dbReference>
<reference evidence="13" key="1">
    <citation type="submission" date="1999-02" db="EMBL/GenBank/DDBJ databases">
        <title>Atriplex lentiformis germin-like protein.</title>
        <authorList>
            <person name="Tabuchi T."/>
            <person name="Mitsushio H."/>
            <person name="To-o K."/>
            <person name="Kohara Y."/>
            <person name="Nitta I."/>
            <person name="Ikebe A."/>
            <person name="Kuniga T."/>
            <person name="Nanmori T."/>
            <person name="Yasuda T."/>
        </authorList>
    </citation>
    <scope>NUCLEOTIDE SEQUENCE</scope>
</reference>
<feature type="binding site" evidence="9">
    <location>
        <position position="111"/>
    </location>
    <ligand>
        <name>Mn(2+)</name>
        <dbReference type="ChEBI" id="CHEBI:29035"/>
    </ligand>
</feature>
<feature type="chain" id="PRO_5019615531" description="Germin-like protein" evidence="11">
    <location>
        <begin position="23"/>
        <end position="224"/>
    </location>
</feature>
<feature type="binding site" evidence="8">
    <location>
        <position position="118"/>
    </location>
    <ligand>
        <name>oxalate</name>
        <dbReference type="ChEBI" id="CHEBI:30623"/>
    </ligand>
</feature>
<evidence type="ECO:0000256" key="10">
    <source>
        <dbReference type="PIRSR" id="PIRSR601929-3"/>
    </source>
</evidence>
<keyword evidence="6 10" id="KW-1015">Disulfide bond</keyword>
<keyword evidence="5 8" id="KW-0479">Metal-binding</keyword>
<evidence type="ECO:0000256" key="1">
    <source>
        <dbReference type="ARBA" id="ARBA00004271"/>
    </source>
</evidence>
<feature type="binding site" evidence="9">
    <location>
        <position position="118"/>
    </location>
    <ligand>
        <name>Mn(2+)</name>
        <dbReference type="ChEBI" id="CHEBI:29035"/>
    </ligand>
</feature>
<evidence type="ECO:0000256" key="4">
    <source>
        <dbReference type="ARBA" id="ARBA00022525"/>
    </source>
</evidence>
<feature type="domain" description="Cupin type-1" evidence="12">
    <location>
        <begin position="63"/>
        <end position="216"/>
    </location>
</feature>
<dbReference type="AlphaFoldDB" id="Q9ST00"/>
<dbReference type="Gene3D" id="2.60.120.10">
    <property type="entry name" value="Jelly Rolls"/>
    <property type="match status" value="1"/>
</dbReference>
<dbReference type="GO" id="GO:0030145">
    <property type="term" value="F:manganese ion binding"/>
    <property type="evidence" value="ECO:0007669"/>
    <property type="project" value="UniProtKB-UniRule"/>
</dbReference>
<dbReference type="SMART" id="SM00835">
    <property type="entry name" value="Cupin_1"/>
    <property type="match status" value="1"/>
</dbReference>
<evidence type="ECO:0000256" key="5">
    <source>
        <dbReference type="ARBA" id="ARBA00022723"/>
    </source>
</evidence>
<comment type="subcellular location">
    <subcellularLocation>
        <location evidence="1 11">Secreted</location>
        <location evidence="1 11">Extracellular space</location>
        <location evidence="1 11">Apoplast</location>
    </subcellularLocation>
</comment>
<organism evidence="13">
    <name type="scientific">Atriplex lentiformis</name>
    <name type="common">Quail brush</name>
    <name type="synonym">Obione lentiformis</name>
    <dbReference type="NCBI Taxonomy" id="89475"/>
    <lineage>
        <taxon>Eukaryota</taxon>
        <taxon>Viridiplantae</taxon>
        <taxon>Streptophyta</taxon>
        <taxon>Embryophyta</taxon>
        <taxon>Tracheophyta</taxon>
        <taxon>Spermatophyta</taxon>
        <taxon>Magnoliopsida</taxon>
        <taxon>eudicotyledons</taxon>
        <taxon>Gunneridae</taxon>
        <taxon>Pentapetalae</taxon>
        <taxon>Caryophyllales</taxon>
        <taxon>Chenopodiaceae</taxon>
        <taxon>Chenopodioideae</taxon>
        <taxon>Atripliceae</taxon>
        <taxon>Atriplex</taxon>
    </lineage>
</organism>
<feature type="binding site" evidence="8">
    <location>
        <position position="113"/>
    </location>
    <ligand>
        <name>oxalate</name>
        <dbReference type="ChEBI" id="CHEBI:30623"/>
    </ligand>
</feature>
<evidence type="ECO:0000256" key="11">
    <source>
        <dbReference type="RuleBase" id="RU366015"/>
    </source>
</evidence>
<protein>
    <recommendedName>
        <fullName evidence="11">Germin-like protein</fullName>
    </recommendedName>
</protein>
<accession>Q9ST00</accession>
<dbReference type="FunFam" id="2.60.120.10:FF:000005">
    <property type="entry name" value="Germin-like protein subfamily 1 member 8"/>
    <property type="match status" value="1"/>
</dbReference>
<feature type="binding site" evidence="9">
    <location>
        <position position="113"/>
    </location>
    <ligand>
        <name>Mn(2+)</name>
        <dbReference type="ChEBI" id="CHEBI:29035"/>
    </ligand>
</feature>
<name>Q9ST00_ATRLE</name>
<feature type="signal peptide" evidence="11">
    <location>
        <begin position="1"/>
        <end position="22"/>
    </location>
</feature>
<evidence type="ECO:0000256" key="2">
    <source>
        <dbReference type="ARBA" id="ARBA00007456"/>
    </source>
</evidence>
<keyword evidence="11" id="KW-0732">Signal</keyword>
<evidence type="ECO:0000256" key="3">
    <source>
        <dbReference type="ARBA" id="ARBA00022523"/>
    </source>
</evidence>
<dbReference type="InterPro" id="IPR019780">
    <property type="entry name" value="Germin_Mn-BS"/>
</dbReference>
<dbReference type="PRINTS" id="PR00325">
    <property type="entry name" value="GERMIN"/>
</dbReference>
<dbReference type="InterPro" id="IPR014710">
    <property type="entry name" value="RmlC-like_jellyroll"/>
</dbReference>
<dbReference type="InterPro" id="IPR001929">
    <property type="entry name" value="Germin"/>
</dbReference>
<dbReference type="CDD" id="cd02241">
    <property type="entry name" value="cupin_OxOx"/>
    <property type="match status" value="1"/>
</dbReference>
<feature type="disulfide bond" evidence="10">
    <location>
        <begin position="32"/>
        <end position="49"/>
    </location>
</feature>
<evidence type="ECO:0000313" key="13">
    <source>
        <dbReference type="EMBL" id="BAA78563.1"/>
    </source>
</evidence>
<evidence type="ECO:0000256" key="9">
    <source>
        <dbReference type="PIRSR" id="PIRSR601929-2"/>
    </source>
</evidence>
<proteinExistence type="evidence at transcript level"/>
<keyword evidence="3 11" id="KW-0052">Apoplast</keyword>
<evidence type="ECO:0000256" key="8">
    <source>
        <dbReference type="PIRSR" id="PIRSR601929-1"/>
    </source>
</evidence>
<dbReference type="EMBL" id="AB024338">
    <property type="protein sequence ID" value="BAA78563.1"/>
    <property type="molecule type" value="mRNA"/>
</dbReference>
<keyword evidence="4 11" id="KW-0964">Secreted</keyword>
<keyword evidence="7 8" id="KW-0464">Manganese</keyword>
<dbReference type="GO" id="GO:0048046">
    <property type="term" value="C:apoplast"/>
    <property type="evidence" value="ECO:0007669"/>
    <property type="project" value="UniProtKB-SubCell"/>
</dbReference>
<feature type="binding site" evidence="8">
    <location>
        <position position="108"/>
    </location>
    <ligand>
        <name>oxalate</name>
        <dbReference type="ChEBI" id="CHEBI:30623"/>
    </ligand>
</feature>
<evidence type="ECO:0000256" key="6">
    <source>
        <dbReference type="ARBA" id="ARBA00023157"/>
    </source>
</evidence>
<dbReference type="InterPro" id="IPR011051">
    <property type="entry name" value="RmlC_Cupin_sf"/>
</dbReference>
<comment type="similarity">
    <text evidence="2 11">Belongs to the germin family.</text>
</comment>
<dbReference type="InterPro" id="IPR006045">
    <property type="entry name" value="Cupin_1"/>
</dbReference>
<sequence length="224" mass="23923">MSPSKILSCLCLLAVANYVAYASDPSQLQDFCVGVTNPIDGLFVNGLFCKNPTVVTPEDFYFKGIDKRRNTMNQVGSNVTRVTAANIPGLNTLGVSIARIDFAPFGVNTPHTHPRATELLTVLEGTIYAGFVTSNLANGDNKVFAKVLHKGDIYVFPQGMIHFEANLGKTPAVALSSFSSQNPGAVTIAAAMFGSKPSIAVGVLARAFQLDPRIVKKLQSLRFG</sequence>
<dbReference type="PANTHER" id="PTHR31238">
    <property type="entry name" value="GERMIN-LIKE PROTEIN SUBFAMILY 3 MEMBER 3"/>
    <property type="match status" value="1"/>
</dbReference>
<dbReference type="SUPFAM" id="SSF51182">
    <property type="entry name" value="RmlC-like cupins"/>
    <property type="match status" value="1"/>
</dbReference>
<evidence type="ECO:0000259" key="12">
    <source>
        <dbReference type="SMART" id="SM00835"/>
    </source>
</evidence>
<dbReference type="PROSITE" id="PS00725">
    <property type="entry name" value="GERMIN"/>
    <property type="match status" value="1"/>
</dbReference>
<evidence type="ECO:0000256" key="7">
    <source>
        <dbReference type="ARBA" id="ARBA00023211"/>
    </source>
</evidence>
<feature type="binding site" evidence="9">
    <location>
        <position position="162"/>
    </location>
    <ligand>
        <name>Mn(2+)</name>
        <dbReference type="ChEBI" id="CHEBI:29035"/>
    </ligand>
</feature>